<feature type="compositionally biased region" description="Basic and acidic residues" evidence="5">
    <location>
        <begin position="245"/>
        <end position="262"/>
    </location>
</feature>
<dbReference type="Gene3D" id="1.20.58.340">
    <property type="entry name" value="Magnesium transport protein CorA, transmembrane region"/>
    <property type="match status" value="1"/>
</dbReference>
<dbReference type="PANTHER" id="PTHR47685:SF1">
    <property type="entry name" value="MAGNESIUM TRANSPORT PROTEIN CORA"/>
    <property type="match status" value="1"/>
</dbReference>
<dbReference type="InterPro" id="IPR045863">
    <property type="entry name" value="CorA_TM1_TM2"/>
</dbReference>
<keyword evidence="2 6" id="KW-0812">Transmembrane</keyword>
<proteinExistence type="predicted"/>
<feature type="region of interest" description="Disordered" evidence="5">
    <location>
        <begin position="151"/>
        <end position="195"/>
    </location>
</feature>
<feature type="region of interest" description="Disordered" evidence="5">
    <location>
        <begin position="228"/>
        <end position="262"/>
    </location>
</feature>
<organism evidence="7 8">
    <name type="scientific">Lophium mytilinum</name>
    <dbReference type="NCBI Taxonomy" id="390894"/>
    <lineage>
        <taxon>Eukaryota</taxon>
        <taxon>Fungi</taxon>
        <taxon>Dikarya</taxon>
        <taxon>Ascomycota</taxon>
        <taxon>Pezizomycotina</taxon>
        <taxon>Dothideomycetes</taxon>
        <taxon>Pleosporomycetidae</taxon>
        <taxon>Mytilinidiales</taxon>
        <taxon>Mytilinidiaceae</taxon>
        <taxon>Lophium</taxon>
    </lineage>
</organism>
<dbReference type="SUPFAM" id="SSF144083">
    <property type="entry name" value="Magnesium transport protein CorA, transmembrane region"/>
    <property type="match status" value="1"/>
</dbReference>
<dbReference type="InterPro" id="IPR050829">
    <property type="entry name" value="CorA_MIT"/>
</dbReference>
<dbReference type="Proteomes" id="UP000799750">
    <property type="component" value="Unassembled WGS sequence"/>
</dbReference>
<evidence type="ECO:0000256" key="4">
    <source>
        <dbReference type="ARBA" id="ARBA00023136"/>
    </source>
</evidence>
<reference evidence="7" key="1">
    <citation type="journal article" date="2020" name="Stud. Mycol.">
        <title>101 Dothideomycetes genomes: a test case for predicting lifestyles and emergence of pathogens.</title>
        <authorList>
            <person name="Haridas S."/>
            <person name="Albert R."/>
            <person name="Binder M."/>
            <person name="Bloem J."/>
            <person name="Labutti K."/>
            <person name="Salamov A."/>
            <person name="Andreopoulos B."/>
            <person name="Baker S."/>
            <person name="Barry K."/>
            <person name="Bills G."/>
            <person name="Bluhm B."/>
            <person name="Cannon C."/>
            <person name="Castanera R."/>
            <person name="Culley D."/>
            <person name="Daum C."/>
            <person name="Ezra D."/>
            <person name="Gonzalez J."/>
            <person name="Henrissat B."/>
            <person name="Kuo A."/>
            <person name="Liang C."/>
            <person name="Lipzen A."/>
            <person name="Lutzoni F."/>
            <person name="Magnuson J."/>
            <person name="Mondo S."/>
            <person name="Nolan M."/>
            <person name="Ohm R."/>
            <person name="Pangilinan J."/>
            <person name="Park H.-J."/>
            <person name="Ramirez L."/>
            <person name="Alfaro M."/>
            <person name="Sun H."/>
            <person name="Tritt A."/>
            <person name="Yoshinaga Y."/>
            <person name="Zwiers L.-H."/>
            <person name="Turgeon B."/>
            <person name="Goodwin S."/>
            <person name="Spatafora J."/>
            <person name="Crous P."/>
            <person name="Grigoriev I."/>
        </authorList>
    </citation>
    <scope>NUCLEOTIDE SEQUENCE</scope>
    <source>
        <strain evidence="7">CBS 269.34</strain>
    </source>
</reference>
<feature type="compositionally biased region" description="Low complexity" evidence="5">
    <location>
        <begin position="104"/>
        <end position="114"/>
    </location>
</feature>
<keyword evidence="4 6" id="KW-0472">Membrane</keyword>
<keyword evidence="8" id="KW-1185">Reference proteome</keyword>
<evidence type="ECO:0000313" key="8">
    <source>
        <dbReference type="Proteomes" id="UP000799750"/>
    </source>
</evidence>
<feature type="region of interest" description="Disordered" evidence="5">
    <location>
        <begin position="91"/>
        <end position="123"/>
    </location>
</feature>
<feature type="compositionally biased region" description="Acidic residues" evidence="5">
    <location>
        <begin position="177"/>
        <end position="195"/>
    </location>
</feature>
<evidence type="ECO:0000256" key="2">
    <source>
        <dbReference type="ARBA" id="ARBA00022692"/>
    </source>
</evidence>
<evidence type="ECO:0000256" key="3">
    <source>
        <dbReference type="ARBA" id="ARBA00022989"/>
    </source>
</evidence>
<accession>A0A6A6R928</accession>
<keyword evidence="3 6" id="KW-1133">Transmembrane helix</keyword>
<evidence type="ECO:0000313" key="7">
    <source>
        <dbReference type="EMBL" id="KAF2499957.1"/>
    </source>
</evidence>
<dbReference type="EMBL" id="MU004183">
    <property type="protein sequence ID" value="KAF2499957.1"/>
    <property type="molecule type" value="Genomic_DNA"/>
</dbReference>
<dbReference type="OrthoDB" id="5430750at2759"/>
<feature type="compositionally biased region" description="Polar residues" evidence="5">
    <location>
        <begin position="151"/>
        <end position="176"/>
    </location>
</feature>
<evidence type="ECO:0000256" key="5">
    <source>
        <dbReference type="SAM" id="MobiDB-lite"/>
    </source>
</evidence>
<name>A0A6A6R928_9PEZI</name>
<evidence type="ECO:0000256" key="1">
    <source>
        <dbReference type="ARBA" id="ARBA00004141"/>
    </source>
</evidence>
<dbReference type="PANTHER" id="PTHR47685">
    <property type="entry name" value="MAGNESIUM TRANSPORT PROTEIN CORA"/>
    <property type="match status" value="1"/>
</dbReference>
<dbReference type="GO" id="GO:0016020">
    <property type="term" value="C:membrane"/>
    <property type="evidence" value="ECO:0007669"/>
    <property type="project" value="UniProtKB-SubCell"/>
</dbReference>
<evidence type="ECO:0008006" key="9">
    <source>
        <dbReference type="Google" id="ProtNLM"/>
    </source>
</evidence>
<sequence length="1334" mass="151082">MQCSNVCIIFHNLQGLLAASYRPKTRTFKMHDKDTEIVARVLWITSASIEQEIGGRSGHFIRSHQGDVPRLMAIFECCGSTIRNKSRKSRDYRSDSCFPLPRKASASSSDESPIPSQPDPRSNVIGLHRRLLLAKGSDVEAMLALPATNEGSNVASSFNEPIGSSSETSDGVTSDSLAEEWQFESESDSSVEPEADSPAFLDLTMHTSITAYEDGPFKHFRKRTAQDFRSPLGQDGEPLSMPITEQDKDDVPSGSKLDEGFTRHWPQTKTTTTESVLETLEVSVASINVDSDRSIGQGLRLFCRKGPAKSLSEIDDKIDFRWLHIDRACMDWNEFKQYVLLAPEIDNKTRITATRLLEHVETERTSRHMYGKFVTPGTTLRSELAYAGKTIEGRSQYPAAFVSFPYFNIEIQKLRKAHQNANSCSLYPTMTLLQSVYPRESTRERDSEQVLSKHGDCDLEGIVHVPQIWALALGETTLITCGPVPLAELLGDQITRVETDEPALHQKQTIRYTDDRNRAFLFQVDENPTLFELENSILNLLEVISGSEGGGNAAMVCLFEGMDEVAIRGFAHLLAGPKRIPLELTTWWEHVGSTKTTKFDPTRSTFTRISETRNITRRGTGHGETDGSNPAGETIELDISRVPPFFVWNIKDRGPFSTTGKTVARNMLRVSRYLHRPLIPTISAPSPIIDSSTRDVASRSFAHIYSNSCLKRTQDADYCPASSTTLSAQVEVKVQEVLPKPHNLLLRYKNVQDTIFKHMQRKLRQRPRDFVHKLKQLLDLFVPQGYSDWMIEDLWVSISAIITIIDGLEEGFRSASWTDPTQDIDDMKWMAHDMLEHEGLDKILHLQQPTREMSRCTMCRDYRRYQSIGDVLKHVSRSHFRKYSYRGLQSNSGEYLKSHPESEIIYWVVDTSNMAWILKYRKISDALCLGFRTVEHALGKATHIAYGVVQSDGQRSTHFQLPGSSHLAFSRILAFGTDVAGAIHHVDFTLKNEPYGDETDMWLLRWNARFSTLTRAAEGVHKTMRKFLEDVRNVPKLGSNSNPLESLMVGPQFLLAWILGQLVIRPVHKDLRTTELYGDVFSALGYQAHHHPCKRILRDIHLLQEEITALDTVNQWQINAMRNYRMVLHDKSFRNPFERRQSVFLYEQRLINEIVSKLDANHKEFNHLLKSCEQLTYRAKHSIDVNEEHHGKAILAFTAVTVIFLPLSFVTSFLGMNTLDIRNMDRTQSLFWASAIPLTITVIGGIVAIAYYGDEWRSIVSKTIQRVMSADPDLDMGRISMVDRGGNGPSTQIGNIEFGRPLRSFTLGTAVRTQNHQTRRPAGIMERARGWRAS</sequence>
<feature type="transmembrane region" description="Helical" evidence="6">
    <location>
        <begin position="1229"/>
        <end position="1252"/>
    </location>
</feature>
<evidence type="ECO:0000256" key="6">
    <source>
        <dbReference type="SAM" id="Phobius"/>
    </source>
</evidence>
<gene>
    <name evidence="7" type="ORF">BU16DRAFT_232275</name>
</gene>
<dbReference type="GO" id="GO:0046873">
    <property type="term" value="F:metal ion transmembrane transporter activity"/>
    <property type="evidence" value="ECO:0007669"/>
    <property type="project" value="InterPro"/>
</dbReference>
<protein>
    <recommendedName>
        <fullName evidence="9">Cora-domain-containing protein</fullName>
    </recommendedName>
</protein>
<feature type="transmembrane region" description="Helical" evidence="6">
    <location>
        <begin position="1193"/>
        <end position="1217"/>
    </location>
</feature>
<dbReference type="InterPro" id="IPR002523">
    <property type="entry name" value="MgTranspt_CorA/ZnTranspt_ZntB"/>
</dbReference>
<comment type="subcellular location">
    <subcellularLocation>
        <location evidence="1">Membrane</location>
        <topology evidence="1">Multi-pass membrane protein</topology>
    </subcellularLocation>
</comment>
<dbReference type="Pfam" id="PF01544">
    <property type="entry name" value="CorA"/>
    <property type="match status" value="1"/>
</dbReference>